<evidence type="ECO:0000313" key="3">
    <source>
        <dbReference type="EMBL" id="KZT23022.1"/>
    </source>
</evidence>
<evidence type="ECO:0000259" key="2">
    <source>
        <dbReference type="Pfam" id="PF01266"/>
    </source>
</evidence>
<proteinExistence type="predicted"/>
<dbReference type="OrthoDB" id="429143at2759"/>
<protein>
    <submittedName>
        <fullName evidence="3">DAO-domain-containing protein</fullName>
    </submittedName>
</protein>
<accession>A0A165QXT4</accession>
<dbReference type="SUPFAM" id="SSF51905">
    <property type="entry name" value="FAD/NAD(P)-binding domain"/>
    <property type="match status" value="1"/>
</dbReference>
<dbReference type="InterPro" id="IPR006076">
    <property type="entry name" value="FAD-dep_OxRdtase"/>
</dbReference>
<keyword evidence="4" id="KW-1185">Reference proteome</keyword>
<dbReference type="Proteomes" id="UP000076761">
    <property type="component" value="Unassembled WGS sequence"/>
</dbReference>
<dbReference type="InterPro" id="IPR036188">
    <property type="entry name" value="FAD/NAD-bd_sf"/>
</dbReference>
<dbReference type="AlphaFoldDB" id="A0A165QXT4"/>
<reference evidence="3 4" key="1">
    <citation type="journal article" date="2016" name="Mol. Biol. Evol.">
        <title>Comparative Genomics of Early-Diverging Mushroom-Forming Fungi Provides Insights into the Origins of Lignocellulose Decay Capabilities.</title>
        <authorList>
            <person name="Nagy L.G."/>
            <person name="Riley R."/>
            <person name="Tritt A."/>
            <person name="Adam C."/>
            <person name="Daum C."/>
            <person name="Floudas D."/>
            <person name="Sun H."/>
            <person name="Yadav J.S."/>
            <person name="Pangilinan J."/>
            <person name="Larsson K.H."/>
            <person name="Matsuura K."/>
            <person name="Barry K."/>
            <person name="Labutti K."/>
            <person name="Kuo R."/>
            <person name="Ohm R.A."/>
            <person name="Bhattacharya S.S."/>
            <person name="Shirouzu T."/>
            <person name="Yoshinaga Y."/>
            <person name="Martin F.M."/>
            <person name="Grigoriev I.V."/>
            <person name="Hibbett D.S."/>
        </authorList>
    </citation>
    <scope>NUCLEOTIDE SEQUENCE [LARGE SCALE GENOMIC DNA]</scope>
    <source>
        <strain evidence="3 4">HHB14362 ss-1</strain>
    </source>
</reference>
<dbReference type="Gene3D" id="3.50.50.60">
    <property type="entry name" value="FAD/NAD(P)-binding domain"/>
    <property type="match status" value="1"/>
</dbReference>
<dbReference type="PANTHER" id="PTHR13847">
    <property type="entry name" value="SARCOSINE DEHYDROGENASE-RELATED"/>
    <property type="match status" value="1"/>
</dbReference>
<dbReference type="InParanoid" id="A0A165QXT4"/>
<dbReference type="EMBL" id="KV425589">
    <property type="protein sequence ID" value="KZT23022.1"/>
    <property type="molecule type" value="Genomic_DNA"/>
</dbReference>
<evidence type="ECO:0000256" key="1">
    <source>
        <dbReference type="SAM" id="MobiDB-lite"/>
    </source>
</evidence>
<dbReference type="STRING" id="1314782.A0A165QXT4"/>
<gene>
    <name evidence="3" type="ORF">NEOLEDRAFT_1070166</name>
</gene>
<feature type="region of interest" description="Disordered" evidence="1">
    <location>
        <begin position="36"/>
        <end position="55"/>
    </location>
</feature>
<organism evidence="3 4">
    <name type="scientific">Neolentinus lepideus HHB14362 ss-1</name>
    <dbReference type="NCBI Taxonomy" id="1314782"/>
    <lineage>
        <taxon>Eukaryota</taxon>
        <taxon>Fungi</taxon>
        <taxon>Dikarya</taxon>
        <taxon>Basidiomycota</taxon>
        <taxon>Agaricomycotina</taxon>
        <taxon>Agaricomycetes</taxon>
        <taxon>Gloeophyllales</taxon>
        <taxon>Gloeophyllaceae</taxon>
        <taxon>Neolentinus</taxon>
    </lineage>
</organism>
<dbReference type="PANTHER" id="PTHR13847:SF213">
    <property type="entry name" value="DEPENDENT OXIDOREDUCTASE, PUTATIVE-RELATED"/>
    <property type="match status" value="1"/>
</dbReference>
<feature type="domain" description="FAD dependent oxidoreductase" evidence="2">
    <location>
        <begin position="68"/>
        <end position="456"/>
    </location>
</feature>
<sequence>MGLALSLLKELNLFISTVQNLNHDFRSVQARIKASPGLPVTSPTASSWQTPASPLRSYQSPTLPAEVDILIIGSGITGCAVARTILRQPKSRDLRVTIVDAREICSGATGRNGGHIKESPYIDYEKLKNRYGELAAKKITDFQMSHLQRLLDVAKEVGATESSEIRVVDTVDAYFSSKTWDDAVRRLQGFLDAYPSEKAHYKIWNCQEARREFSLPTVDGVITGPAGALSPYSLITAIYQSLINSVQYPNFTIESNTSVVDIQPPTEATQFYTVKTSRGTMSARQIVHATNAHVSHLLPGLREKILPLRGQMTSLLPVPREPNLPGGASRSWSFIYDCGFDYLTVRPSGHIMYGGGWAQSGNQGMDDVGVAADNEQALFASAHLLGVLPTIFDEKVLKGVEVEGRWTGSIGLSVDWLPWVGKVPEYVSGRKGSGEWVSAGYTGEGMVNAWGCGEALGKIVMGEEDERLPTEMLITTKRVQRANPIDLFELL</sequence>
<evidence type="ECO:0000313" key="4">
    <source>
        <dbReference type="Proteomes" id="UP000076761"/>
    </source>
</evidence>
<dbReference type="Pfam" id="PF01266">
    <property type="entry name" value="DAO"/>
    <property type="match status" value="1"/>
</dbReference>
<feature type="compositionally biased region" description="Polar residues" evidence="1">
    <location>
        <begin position="41"/>
        <end position="55"/>
    </location>
</feature>
<dbReference type="GO" id="GO:0005737">
    <property type="term" value="C:cytoplasm"/>
    <property type="evidence" value="ECO:0007669"/>
    <property type="project" value="TreeGrafter"/>
</dbReference>
<name>A0A165QXT4_9AGAM</name>
<dbReference type="Gene3D" id="3.30.9.10">
    <property type="entry name" value="D-Amino Acid Oxidase, subunit A, domain 2"/>
    <property type="match status" value="1"/>
</dbReference>